<name>A0ABY5DSK3_9ACTN</name>
<protein>
    <submittedName>
        <fullName evidence="1">Uncharacterized protein</fullName>
    </submittedName>
</protein>
<dbReference type="RefSeq" id="WP_254570619.1">
    <property type="nucleotide sequence ID" value="NZ_CP098502.1"/>
</dbReference>
<proteinExistence type="predicted"/>
<evidence type="ECO:0000313" key="2">
    <source>
        <dbReference type="Proteomes" id="UP001056035"/>
    </source>
</evidence>
<evidence type="ECO:0000313" key="1">
    <source>
        <dbReference type="EMBL" id="UTI63899.1"/>
    </source>
</evidence>
<organism evidence="1 2">
    <name type="scientific">Paraconexibacter antarcticus</name>
    <dbReference type="NCBI Taxonomy" id="2949664"/>
    <lineage>
        <taxon>Bacteria</taxon>
        <taxon>Bacillati</taxon>
        <taxon>Actinomycetota</taxon>
        <taxon>Thermoleophilia</taxon>
        <taxon>Solirubrobacterales</taxon>
        <taxon>Paraconexibacteraceae</taxon>
        <taxon>Paraconexibacter</taxon>
    </lineage>
</organism>
<reference evidence="1 2" key="1">
    <citation type="submission" date="2022-06" db="EMBL/GenBank/DDBJ databases">
        <title>Paraconexibacter antarcticus.</title>
        <authorList>
            <person name="Kim C.S."/>
        </authorList>
    </citation>
    <scope>NUCLEOTIDE SEQUENCE [LARGE SCALE GENOMIC DNA]</scope>
    <source>
        <strain evidence="1 2">02-257</strain>
    </source>
</reference>
<keyword evidence="2" id="KW-1185">Reference proteome</keyword>
<dbReference type="Proteomes" id="UP001056035">
    <property type="component" value="Chromosome"/>
</dbReference>
<dbReference type="EMBL" id="CP098502">
    <property type="protein sequence ID" value="UTI63899.1"/>
    <property type="molecule type" value="Genomic_DNA"/>
</dbReference>
<sequence length="52" mass="5758">MLIDLDVLSPGEQRDLANALLRAAWSAALEETRIVLLDLFLEVDHSQPEATP</sequence>
<gene>
    <name evidence="1" type="ORF">NBH00_21460</name>
</gene>
<accession>A0ABY5DSK3</accession>